<sequence>MSHERRQHSRKQSAIVTTATSDTLIADPSGDQVCSDVQWLLYVTYLWIPYFGIAPFIVSTGL</sequence>
<evidence type="ECO:0000313" key="2">
    <source>
        <dbReference type="EMBL" id="OVE83043.1"/>
    </source>
</evidence>
<keyword evidence="3" id="KW-1185">Reference proteome</keyword>
<gene>
    <name evidence="2" type="ORF">B2G88_16620</name>
</gene>
<reference evidence="2 3" key="1">
    <citation type="submission" date="2017-02" db="EMBL/GenBank/DDBJ databases">
        <title>Natronthermophilus aegyptiacus gen. nov.,sp. nov., an aerobic, extremely halophilic alkalithermophilic archaeon isolated from the athalassohaline Wadi An Natrun, Egypt.</title>
        <authorList>
            <person name="Zhao B."/>
        </authorList>
    </citation>
    <scope>NUCLEOTIDE SEQUENCE [LARGE SCALE GENOMIC DNA]</scope>
    <source>
        <strain evidence="2 3">CGMCC 1.3597</strain>
    </source>
</reference>
<comment type="caution">
    <text evidence="2">The sequence shown here is derived from an EMBL/GenBank/DDBJ whole genome shotgun (WGS) entry which is preliminary data.</text>
</comment>
<feature type="transmembrane region" description="Helical" evidence="1">
    <location>
        <begin position="39"/>
        <end position="58"/>
    </location>
</feature>
<accession>A0A202E426</accession>
<evidence type="ECO:0000313" key="3">
    <source>
        <dbReference type="Proteomes" id="UP000196084"/>
    </source>
</evidence>
<name>A0A202E426_9EURY</name>
<keyword evidence="1" id="KW-1133">Transmembrane helix</keyword>
<protein>
    <submittedName>
        <fullName evidence="2">Uncharacterized protein</fullName>
    </submittedName>
</protein>
<organism evidence="2 3">
    <name type="scientific">Natronolimnobius baerhuensis</name>
    <dbReference type="NCBI Taxonomy" id="253108"/>
    <lineage>
        <taxon>Archaea</taxon>
        <taxon>Methanobacteriati</taxon>
        <taxon>Methanobacteriota</taxon>
        <taxon>Stenosarchaea group</taxon>
        <taxon>Halobacteria</taxon>
        <taxon>Halobacteriales</taxon>
        <taxon>Natrialbaceae</taxon>
        <taxon>Natronolimnobius</taxon>
    </lineage>
</organism>
<proteinExistence type="predicted"/>
<keyword evidence="1" id="KW-0472">Membrane</keyword>
<evidence type="ECO:0000256" key="1">
    <source>
        <dbReference type="SAM" id="Phobius"/>
    </source>
</evidence>
<keyword evidence="1" id="KW-0812">Transmembrane</keyword>
<dbReference type="AlphaFoldDB" id="A0A202E426"/>
<dbReference type="Proteomes" id="UP000196084">
    <property type="component" value="Unassembled WGS sequence"/>
</dbReference>
<dbReference type="EMBL" id="MWPH01000004">
    <property type="protein sequence ID" value="OVE83043.1"/>
    <property type="molecule type" value="Genomic_DNA"/>
</dbReference>